<dbReference type="SUPFAM" id="SSF69055">
    <property type="entry name" value="1-deoxy-D-xylulose-5-phosphate reductoisomerase, C-terminal domain"/>
    <property type="match status" value="1"/>
</dbReference>
<dbReference type="eggNOG" id="COG0743">
    <property type="taxonomic scope" value="Bacteria"/>
</dbReference>
<accession>B2A0E8</accession>
<dbReference type="GO" id="GO:0070402">
    <property type="term" value="F:NADPH binding"/>
    <property type="evidence" value="ECO:0007669"/>
    <property type="project" value="InterPro"/>
</dbReference>
<dbReference type="GO" id="GO:0051484">
    <property type="term" value="P:isopentenyl diphosphate biosynthetic process, methylerythritol 4-phosphate pathway involved in terpenoid biosynthetic process"/>
    <property type="evidence" value="ECO:0007669"/>
    <property type="project" value="UniProtKB-ARBA"/>
</dbReference>
<evidence type="ECO:0000256" key="2">
    <source>
        <dbReference type="ARBA" id="ARBA00006825"/>
    </source>
</evidence>
<dbReference type="InterPro" id="IPR026877">
    <property type="entry name" value="DXPR_C"/>
</dbReference>
<dbReference type="KEGG" id="ote:Oter_4632"/>
<feature type="binding site" evidence="9">
    <location>
        <position position="272"/>
    </location>
    <ligand>
        <name>1-deoxy-D-xylulose 5-phosphate</name>
        <dbReference type="ChEBI" id="CHEBI:57792"/>
    </ligand>
</feature>
<dbReference type="SUPFAM" id="SSF55347">
    <property type="entry name" value="Glyceraldehyde-3-phosphate dehydrogenase-like, C-terminal domain"/>
    <property type="match status" value="1"/>
</dbReference>
<comment type="function">
    <text evidence="9">Catalyzes the NADPH-dependent rearrangement and reduction of 1-deoxy-D-xylulose-5-phosphate (DXP) to 2-C-methyl-D-erythritol 4-phosphate (MEP).</text>
</comment>
<feature type="binding site" evidence="9">
    <location>
        <position position="271"/>
    </location>
    <ligand>
        <name>1-deoxy-D-xylulose 5-phosphate</name>
        <dbReference type="ChEBI" id="CHEBI:57792"/>
    </ligand>
</feature>
<evidence type="ECO:0000259" key="12">
    <source>
        <dbReference type="Pfam" id="PF13288"/>
    </source>
</evidence>
<evidence type="ECO:0000313" key="14">
    <source>
        <dbReference type="Proteomes" id="UP000007013"/>
    </source>
</evidence>
<keyword evidence="5 9" id="KW-0560">Oxidoreductase</keyword>
<dbReference type="Pfam" id="PF08436">
    <property type="entry name" value="DXP_redisom_C"/>
    <property type="match status" value="1"/>
</dbReference>
<dbReference type="InterPro" id="IPR036291">
    <property type="entry name" value="NAD(P)-bd_dom_sf"/>
</dbReference>
<dbReference type="AlphaFoldDB" id="B2A0E8"/>
<organism evidence="13 14">
    <name type="scientific">Opitutus terrae (strain DSM 11246 / JCM 15787 / PB90-1)</name>
    <dbReference type="NCBI Taxonomy" id="452637"/>
    <lineage>
        <taxon>Bacteria</taxon>
        <taxon>Pseudomonadati</taxon>
        <taxon>Verrucomicrobiota</taxon>
        <taxon>Opitutia</taxon>
        <taxon>Opitutales</taxon>
        <taxon>Opitutaceae</taxon>
        <taxon>Opitutus</taxon>
    </lineage>
</organism>
<dbReference type="HAMAP" id="MF_00183">
    <property type="entry name" value="DXP_reductoisom"/>
    <property type="match status" value="1"/>
</dbReference>
<reference evidence="13 14" key="1">
    <citation type="journal article" date="2011" name="J. Bacteriol.">
        <title>Genome sequence of the verrucomicrobium Opitutus terrae PB90-1, an abundant inhabitant of rice paddy soil ecosystems.</title>
        <authorList>
            <person name="van Passel M.W."/>
            <person name="Kant R."/>
            <person name="Palva A."/>
            <person name="Copeland A."/>
            <person name="Lucas S."/>
            <person name="Lapidus A."/>
            <person name="Glavina del Rio T."/>
            <person name="Pitluck S."/>
            <person name="Goltsman E."/>
            <person name="Clum A."/>
            <person name="Sun H."/>
            <person name="Schmutz J."/>
            <person name="Larimer F.W."/>
            <person name="Land M.L."/>
            <person name="Hauser L."/>
            <person name="Kyrpides N."/>
            <person name="Mikhailova N."/>
            <person name="Richardson P.P."/>
            <person name="Janssen P.H."/>
            <person name="de Vos W.M."/>
            <person name="Smidt H."/>
        </authorList>
    </citation>
    <scope>NUCLEOTIDE SEQUENCE [LARGE SCALE GENOMIC DNA]</scope>
    <source>
        <strain evidence="14">DSM 11246 / JCM 15787 / PB90-1</strain>
    </source>
</reference>
<dbReference type="Pfam" id="PF02670">
    <property type="entry name" value="DXP_reductoisom"/>
    <property type="match status" value="1"/>
</dbReference>
<evidence type="ECO:0000256" key="6">
    <source>
        <dbReference type="ARBA" id="ARBA00023211"/>
    </source>
</evidence>
<feature type="binding site" evidence="9">
    <location>
        <position position="68"/>
    </location>
    <ligand>
        <name>NADPH</name>
        <dbReference type="ChEBI" id="CHEBI:57783"/>
    </ligand>
</feature>
<dbReference type="HOGENOM" id="CLU_035714_4_0_0"/>
<dbReference type="GO" id="GO:0016853">
    <property type="term" value="F:isomerase activity"/>
    <property type="evidence" value="ECO:0007669"/>
    <property type="project" value="UniProtKB-KW"/>
</dbReference>
<feature type="binding site" evidence="9">
    <location>
        <position position="67"/>
    </location>
    <ligand>
        <name>NADPH</name>
        <dbReference type="ChEBI" id="CHEBI:57783"/>
    </ligand>
</feature>
<dbReference type="NCBIfam" id="TIGR00243">
    <property type="entry name" value="Dxr"/>
    <property type="match status" value="1"/>
</dbReference>
<comment type="pathway">
    <text evidence="1 9">Isoprenoid biosynthesis; isopentenyl diphosphate biosynthesis via DXP pathway; isopentenyl diphosphate from 1-deoxy-D-xylulose 5-phosphate: step 1/6.</text>
</comment>
<dbReference type="InterPro" id="IPR013644">
    <property type="entry name" value="DXP_reductoisomerase_C"/>
</dbReference>
<feature type="domain" description="1-deoxy-D-xylulose 5-phosphate reductoisomerase N-terminal" evidence="10">
    <location>
        <begin position="59"/>
        <end position="186"/>
    </location>
</feature>
<comment type="similarity">
    <text evidence="2 9">Belongs to the DXR family.</text>
</comment>
<evidence type="ECO:0000256" key="3">
    <source>
        <dbReference type="ARBA" id="ARBA00022723"/>
    </source>
</evidence>
<evidence type="ECO:0000256" key="1">
    <source>
        <dbReference type="ARBA" id="ARBA00005094"/>
    </source>
</evidence>
<comment type="catalytic activity">
    <reaction evidence="8">
        <text>2-C-methyl-D-erythritol 4-phosphate + NADP(+) = 1-deoxy-D-xylulose 5-phosphate + NADPH + H(+)</text>
        <dbReference type="Rhea" id="RHEA:13717"/>
        <dbReference type="ChEBI" id="CHEBI:15378"/>
        <dbReference type="ChEBI" id="CHEBI:57783"/>
        <dbReference type="ChEBI" id="CHEBI:57792"/>
        <dbReference type="ChEBI" id="CHEBI:58262"/>
        <dbReference type="ChEBI" id="CHEBI:58349"/>
        <dbReference type="EC" id="1.1.1.267"/>
    </reaction>
    <physiologicalReaction direction="right-to-left" evidence="8">
        <dbReference type="Rhea" id="RHEA:13719"/>
    </physiologicalReaction>
</comment>
<feature type="binding site" evidence="9">
    <location>
        <position position="230"/>
    </location>
    <ligand>
        <name>1-deoxy-D-xylulose 5-phosphate</name>
        <dbReference type="ChEBI" id="CHEBI:57792"/>
    </ligand>
</feature>
<comment type="caution">
    <text evidence="9">Lacks conserved residue(s) required for the propagation of feature annotation.</text>
</comment>
<keyword evidence="3 9" id="KW-0479">Metal-binding</keyword>
<dbReference type="EC" id="1.1.1.267" evidence="9"/>
<dbReference type="PIRSF" id="PIRSF006205">
    <property type="entry name" value="Dxp_reductismrs"/>
    <property type="match status" value="1"/>
</dbReference>
<feature type="binding site" evidence="9">
    <location>
        <position position="206"/>
    </location>
    <ligand>
        <name>1-deoxy-D-xylulose 5-phosphate</name>
        <dbReference type="ChEBI" id="CHEBI:57792"/>
    </ligand>
</feature>
<feature type="binding site" evidence="9">
    <location>
        <position position="275"/>
    </location>
    <ligand>
        <name>Mn(2+)</name>
        <dbReference type="ChEBI" id="CHEBI:29035"/>
    </ligand>
</feature>
<proteinExistence type="inferred from homology"/>
<protein>
    <recommendedName>
        <fullName evidence="9">1-deoxy-D-xylulose 5-phosphate reductoisomerase</fullName>
        <shortName evidence="9">DXP reductoisomerase</shortName>
        <ecNumber evidence="9">1.1.1.267</ecNumber>
    </recommendedName>
    <alternativeName>
        <fullName evidence="9">1-deoxyxylulose-5-phosphate reductoisomerase</fullName>
    </alternativeName>
    <alternativeName>
        <fullName evidence="9">2-C-methyl-D-erythritol 4-phosphate synthase</fullName>
    </alternativeName>
</protein>
<feature type="binding site" evidence="9">
    <location>
        <position position="65"/>
    </location>
    <ligand>
        <name>NADPH</name>
        <dbReference type="ChEBI" id="CHEBI:57783"/>
    </ligand>
</feature>
<feature type="binding site" evidence="9">
    <location>
        <position position="179"/>
    </location>
    <ligand>
        <name>1-deoxy-D-xylulose 5-phosphate</name>
        <dbReference type="ChEBI" id="CHEBI:57792"/>
    </ligand>
</feature>
<dbReference type="Proteomes" id="UP000007013">
    <property type="component" value="Chromosome"/>
</dbReference>
<evidence type="ECO:0000256" key="7">
    <source>
        <dbReference type="ARBA" id="ARBA00023229"/>
    </source>
</evidence>
<comment type="cofactor">
    <cofactor evidence="9">
        <name>Mg(2+)</name>
        <dbReference type="ChEBI" id="CHEBI:18420"/>
    </cofactor>
    <cofactor evidence="9">
        <name>Mn(2+)</name>
        <dbReference type="ChEBI" id="CHEBI:29035"/>
    </cofactor>
</comment>
<evidence type="ECO:0000259" key="11">
    <source>
        <dbReference type="Pfam" id="PF08436"/>
    </source>
</evidence>
<keyword evidence="13" id="KW-0413">Isomerase</keyword>
<feature type="binding site" evidence="9">
    <location>
        <position position="93"/>
    </location>
    <ligand>
        <name>NADPH</name>
        <dbReference type="ChEBI" id="CHEBI:57783"/>
    </ligand>
</feature>
<name>B2A0E8_OPITP</name>
<keyword evidence="4 9" id="KW-0521">NADP</keyword>
<feature type="binding site" evidence="9">
    <location>
        <position position="253"/>
    </location>
    <ligand>
        <name>1-deoxy-D-xylulose 5-phosphate</name>
        <dbReference type="ChEBI" id="CHEBI:57792"/>
    </ligand>
</feature>
<feature type="binding site" evidence="9">
    <location>
        <position position="204"/>
    </location>
    <ligand>
        <name>Mn(2+)</name>
        <dbReference type="ChEBI" id="CHEBI:29035"/>
    </ligand>
</feature>
<dbReference type="Gene3D" id="1.10.1740.10">
    <property type="match status" value="1"/>
</dbReference>
<dbReference type="SUPFAM" id="SSF51735">
    <property type="entry name" value="NAD(P)-binding Rossmann-fold domains"/>
    <property type="match status" value="1"/>
</dbReference>
<evidence type="ECO:0000259" key="10">
    <source>
        <dbReference type="Pfam" id="PF02670"/>
    </source>
</evidence>
<evidence type="ECO:0000256" key="5">
    <source>
        <dbReference type="ARBA" id="ARBA00023002"/>
    </source>
</evidence>
<feature type="domain" description="DXP reductoisomerase C-terminal" evidence="12">
    <location>
        <begin position="315"/>
        <end position="431"/>
    </location>
</feature>
<dbReference type="PANTHER" id="PTHR30525">
    <property type="entry name" value="1-DEOXY-D-XYLULOSE 5-PHOSPHATE REDUCTOISOMERASE"/>
    <property type="match status" value="1"/>
</dbReference>
<feature type="binding site" evidence="9">
    <location>
        <position position="206"/>
    </location>
    <ligand>
        <name>Mn(2+)</name>
        <dbReference type="ChEBI" id="CHEBI:29035"/>
    </ligand>
</feature>
<keyword evidence="7 9" id="KW-0414">Isoprene biosynthesis</keyword>
<sequence>MGGTPMPRGTGAPPVGLQESAMRLRSNRPFNPALAAAAPFPAYSPAFVAAPSSNPRKRIVLLGATGSIGENTLRVLAAHPDKLQLVGVAARANHPRLAQIARDFQVPHVGIFDEAAFAAAKAADGFPAGTQLHRGPAGLVELARLAEADLVLVAVVGTTGLEPALAAVAAGKDLALASKEILVLAGKFVMAAARKQGVKLLPVDSEHNAVFQCLEGHPQAGVRRIILTASGGAFRDWPAERLAHVAPADALKHPNWAMGPKITVDSATLANKGLELIEAQWLFSLRPDQCTAVLHPQSIVHCLVEFNDGALLAQLCPPSMTFPIQHALLYPARVPGVDSTLDFTKLLGLEFRPVDELRFPCLRLARQTMVAGGVAPAVFNAANEIAVAAFLAEKIPFLAIPSVIDETLQRIDNFEPDSVSAVLAADADARRFATAALKHFPR</sequence>
<feature type="binding site" evidence="9">
    <location>
        <position position="180"/>
    </location>
    <ligand>
        <name>NADPH</name>
        <dbReference type="ChEBI" id="CHEBI:57783"/>
    </ligand>
</feature>
<dbReference type="GO" id="GO:0030145">
    <property type="term" value="F:manganese ion binding"/>
    <property type="evidence" value="ECO:0007669"/>
    <property type="project" value="TreeGrafter"/>
</dbReference>
<dbReference type="EMBL" id="CP001032">
    <property type="protein sequence ID" value="ACB77902.1"/>
    <property type="molecule type" value="Genomic_DNA"/>
</dbReference>
<feature type="binding site" evidence="9">
    <location>
        <position position="275"/>
    </location>
    <ligand>
        <name>1-deoxy-D-xylulose 5-phosphate</name>
        <dbReference type="ChEBI" id="CHEBI:57792"/>
    </ligand>
</feature>
<gene>
    <name evidence="9" type="primary">dxr</name>
    <name evidence="13" type="ordered locus">Oter_4632</name>
</gene>
<keyword evidence="6 9" id="KW-0464">Manganese</keyword>
<feature type="domain" description="1-deoxy-D-xylulose 5-phosphate reductoisomerase C-terminal" evidence="11">
    <location>
        <begin position="200"/>
        <end position="283"/>
    </location>
</feature>
<dbReference type="FunFam" id="3.40.50.720:FF:000045">
    <property type="entry name" value="1-deoxy-D-xylulose 5-phosphate reductoisomerase"/>
    <property type="match status" value="1"/>
</dbReference>
<evidence type="ECO:0000313" key="13">
    <source>
        <dbReference type="EMBL" id="ACB77902.1"/>
    </source>
</evidence>
<dbReference type="UniPathway" id="UPA00056">
    <property type="reaction ID" value="UER00092"/>
</dbReference>
<evidence type="ECO:0000256" key="9">
    <source>
        <dbReference type="HAMAP-Rule" id="MF_00183"/>
    </source>
</evidence>
<dbReference type="Pfam" id="PF13288">
    <property type="entry name" value="DXPR_C"/>
    <property type="match status" value="1"/>
</dbReference>
<evidence type="ECO:0000256" key="4">
    <source>
        <dbReference type="ARBA" id="ARBA00022857"/>
    </source>
</evidence>
<dbReference type="PANTHER" id="PTHR30525:SF0">
    <property type="entry name" value="1-DEOXY-D-XYLULOSE 5-PHOSPHATE REDUCTOISOMERASE, CHLOROPLASTIC"/>
    <property type="match status" value="1"/>
</dbReference>
<evidence type="ECO:0000256" key="8">
    <source>
        <dbReference type="ARBA" id="ARBA00048543"/>
    </source>
</evidence>
<feature type="binding site" evidence="9">
    <location>
        <position position="205"/>
    </location>
    <ligand>
        <name>1-deoxy-D-xylulose 5-phosphate</name>
        <dbReference type="ChEBI" id="CHEBI:57792"/>
    </ligand>
</feature>
<dbReference type="InterPro" id="IPR036169">
    <property type="entry name" value="DXPR_C_sf"/>
</dbReference>
<dbReference type="Gene3D" id="3.40.50.720">
    <property type="entry name" value="NAD(P)-binding Rossmann-like Domain"/>
    <property type="match status" value="1"/>
</dbReference>
<dbReference type="InterPro" id="IPR003821">
    <property type="entry name" value="DXP_reductoisomerase"/>
</dbReference>
<feature type="binding site" evidence="9">
    <location>
        <position position="66"/>
    </location>
    <ligand>
        <name>NADPH</name>
        <dbReference type="ChEBI" id="CHEBI:57783"/>
    </ligand>
</feature>
<dbReference type="InterPro" id="IPR013512">
    <property type="entry name" value="DXP_reductoisomerase_N"/>
</dbReference>
<keyword evidence="9" id="KW-0460">Magnesium</keyword>
<dbReference type="RefSeq" id="WP_012377416.1">
    <property type="nucleotide sequence ID" value="NC_010571.1"/>
</dbReference>
<feature type="binding site" evidence="9">
    <location>
        <position position="259"/>
    </location>
    <ligand>
        <name>NADPH</name>
        <dbReference type="ChEBI" id="CHEBI:57783"/>
    </ligand>
</feature>
<keyword evidence="14" id="KW-1185">Reference proteome</keyword>
<dbReference type="STRING" id="452637.Oter_4632"/>
<dbReference type="GO" id="GO:0030604">
    <property type="term" value="F:1-deoxy-D-xylulose-5-phosphate reductoisomerase activity"/>
    <property type="evidence" value="ECO:0007669"/>
    <property type="project" value="UniProtKB-UniRule"/>
</dbReference>
<feature type="binding site" evidence="9">
    <location>
        <position position="266"/>
    </location>
    <ligand>
        <name>1-deoxy-D-xylulose 5-phosphate</name>
        <dbReference type="ChEBI" id="CHEBI:57792"/>
    </ligand>
</feature>